<evidence type="ECO:0000313" key="1">
    <source>
        <dbReference type="EMBL" id="EKE26904.1"/>
    </source>
</evidence>
<protein>
    <submittedName>
        <fullName evidence="1">Uncharacterized protein</fullName>
    </submittedName>
</protein>
<gene>
    <name evidence="1" type="ORF">ACD_4C00125G0002</name>
</gene>
<reference evidence="1" key="1">
    <citation type="journal article" date="2012" name="Science">
        <title>Fermentation, hydrogen, and sulfur metabolism in multiple uncultivated bacterial phyla.</title>
        <authorList>
            <person name="Wrighton K.C."/>
            <person name="Thomas B.C."/>
            <person name="Sharon I."/>
            <person name="Miller C.S."/>
            <person name="Castelle C.J."/>
            <person name="VerBerkmoes N.C."/>
            <person name="Wilkins M.J."/>
            <person name="Hettich R.L."/>
            <person name="Lipton M.S."/>
            <person name="Williams K.H."/>
            <person name="Long P.E."/>
            <person name="Banfield J.F."/>
        </authorList>
    </citation>
    <scope>NUCLEOTIDE SEQUENCE [LARGE SCALE GENOMIC DNA]</scope>
</reference>
<accession>K2G9Q6</accession>
<comment type="caution">
    <text evidence="1">The sequence shown here is derived from an EMBL/GenBank/DDBJ whole genome shotgun (WGS) entry which is preliminary data.</text>
</comment>
<dbReference type="EMBL" id="AMFJ01000641">
    <property type="protein sequence ID" value="EKE26904.1"/>
    <property type="molecule type" value="Genomic_DNA"/>
</dbReference>
<name>K2G9Q6_9BACT</name>
<organism evidence="1">
    <name type="scientific">uncultured bacterium</name>
    <name type="common">gcode 4</name>
    <dbReference type="NCBI Taxonomy" id="1234023"/>
    <lineage>
        <taxon>Bacteria</taxon>
        <taxon>environmental samples</taxon>
    </lineage>
</organism>
<dbReference type="AlphaFoldDB" id="K2G9Q6"/>
<proteinExistence type="predicted"/>
<sequence length="77" mass="8970">MKNNIFCSEWWILISPYIAVSILSETVKNEVNKQAIAILQEQIDFADKESAKWTDLRLVFVPLEVCKMLLPEKMKNI</sequence>